<comment type="caution">
    <text evidence="1">The sequence shown here is derived from an EMBL/GenBank/DDBJ whole genome shotgun (WGS) entry which is preliminary data.</text>
</comment>
<gene>
    <name evidence="1" type="ORF">PR048_010802</name>
</gene>
<dbReference type="EMBL" id="JARBHB010000003">
    <property type="protein sequence ID" value="KAJ8891286.1"/>
    <property type="molecule type" value="Genomic_DNA"/>
</dbReference>
<organism evidence="1 2">
    <name type="scientific">Dryococelus australis</name>
    <dbReference type="NCBI Taxonomy" id="614101"/>
    <lineage>
        <taxon>Eukaryota</taxon>
        <taxon>Metazoa</taxon>
        <taxon>Ecdysozoa</taxon>
        <taxon>Arthropoda</taxon>
        <taxon>Hexapoda</taxon>
        <taxon>Insecta</taxon>
        <taxon>Pterygota</taxon>
        <taxon>Neoptera</taxon>
        <taxon>Polyneoptera</taxon>
        <taxon>Phasmatodea</taxon>
        <taxon>Verophasmatodea</taxon>
        <taxon>Anareolatae</taxon>
        <taxon>Phasmatidae</taxon>
        <taxon>Eurycanthinae</taxon>
        <taxon>Dryococelus</taxon>
    </lineage>
</organism>
<name>A0ABQ9I3S7_9NEOP</name>
<proteinExistence type="predicted"/>
<reference evidence="1 2" key="1">
    <citation type="submission" date="2023-02" db="EMBL/GenBank/DDBJ databases">
        <title>LHISI_Scaffold_Assembly.</title>
        <authorList>
            <person name="Stuart O.P."/>
            <person name="Cleave R."/>
            <person name="Magrath M.J.L."/>
            <person name="Mikheyev A.S."/>
        </authorList>
    </citation>
    <scope>NUCLEOTIDE SEQUENCE [LARGE SCALE GENOMIC DNA]</scope>
    <source>
        <strain evidence="1">Daus_M_001</strain>
        <tissue evidence="1">Leg muscle</tissue>
    </source>
</reference>
<dbReference type="PANTHER" id="PTHR45749:SF33">
    <property type="entry name" value="ZINC FINGER MYM-TYPE PROTEIN 1"/>
    <property type="match status" value="1"/>
</dbReference>
<keyword evidence="2" id="KW-1185">Reference proteome</keyword>
<sequence>MRLVGKTSFIHDVMHAESSTSGSTGMGSREVVLRGNNNISETLFENTGETRMKHQDNVQLETLYLKDPGTWPDVINDTVRSKSINNRESYPRDWLVWNTTRETLHCLPCILFEENISAPFVNRSNLAKGEGFSPIKTPWKKLYNRLPGHENSAEHINCYCKWKSLQQTLLCKGIDSELQEQIACEADKLLDVMLFLASRGLPFQGDSTEIGDVHKGNFLGTLELLGKYDEIRLLKVLNAILEERQDAIYYATPDVSHQEQNVFLLRYVSRNKETSKFEICKRFVEFLDFNAKTGDDITTEKLSVLERNRIVLEDCRAQVYDNDSNMCGTVKGFKTIILEENNLALFFSMWRTFIKPCWHYCC</sequence>
<protein>
    <submittedName>
        <fullName evidence="1">Uncharacterized protein</fullName>
    </submittedName>
</protein>
<evidence type="ECO:0000313" key="1">
    <source>
        <dbReference type="EMBL" id="KAJ8891286.1"/>
    </source>
</evidence>
<dbReference type="Proteomes" id="UP001159363">
    <property type="component" value="Chromosome 3"/>
</dbReference>
<dbReference type="PANTHER" id="PTHR45749">
    <property type="match status" value="1"/>
</dbReference>
<evidence type="ECO:0000313" key="2">
    <source>
        <dbReference type="Proteomes" id="UP001159363"/>
    </source>
</evidence>
<accession>A0ABQ9I3S7</accession>